<feature type="binding site" evidence="11">
    <location>
        <begin position="10"/>
        <end position="15"/>
    </location>
    <ligand>
        <name>NADP(+)</name>
        <dbReference type="ChEBI" id="CHEBI:58349"/>
    </ligand>
</feature>
<comment type="subcellular location">
    <subcellularLocation>
        <location evidence="1 9">Cytoplasm</location>
    </subcellularLocation>
</comment>
<keyword evidence="7 9" id="KW-0560">Oxidoreductase</keyword>
<dbReference type="EC" id="1.5.1.2" evidence="9 10"/>
<organism evidence="16 17">
    <name type="scientific">Polycladospora coralii</name>
    <dbReference type="NCBI Taxonomy" id="2771432"/>
    <lineage>
        <taxon>Bacteria</taxon>
        <taxon>Bacillati</taxon>
        <taxon>Bacillota</taxon>
        <taxon>Bacilli</taxon>
        <taxon>Bacillales</taxon>
        <taxon>Thermoactinomycetaceae</taxon>
        <taxon>Polycladospora</taxon>
    </lineage>
</organism>
<keyword evidence="3 9" id="KW-0963">Cytoplasm</keyword>
<dbReference type="FunFam" id="3.40.50.720:FF:000190">
    <property type="entry name" value="Pyrroline-5-carboxylate reductase"/>
    <property type="match status" value="1"/>
</dbReference>
<evidence type="ECO:0000256" key="13">
    <source>
        <dbReference type="SAM" id="Phobius"/>
    </source>
</evidence>
<comment type="function">
    <text evidence="8 9">Catalyzes the reduction of 1-pyrroline-5-carboxylate (PCA) to L-proline.</text>
</comment>
<reference evidence="16" key="1">
    <citation type="submission" date="2020-09" db="EMBL/GenBank/DDBJ databases">
        <title>A novel bacterium of genus Hazenella, isolated from South China Sea.</title>
        <authorList>
            <person name="Huang H."/>
            <person name="Mo K."/>
            <person name="Hu Y."/>
        </authorList>
    </citation>
    <scope>NUCLEOTIDE SEQUENCE</scope>
    <source>
        <strain evidence="16">IB182357</strain>
    </source>
</reference>
<sequence length="280" mass="30628">MIGDKKIGFIGAGAMAEAIISGIISAGVIKSDQIFITNRKNQERLDQICRTYGIPAENKNAHHVRQADIVIIAVKPKDIDLVLQIWGAHFFAEQLVISVAAGIPVTYFEKKIDRVAFIRAMPNTASHVRLSATAICGGTLANSRDLDLAHRIFCAIGKVLVVKEELMDAVTGLSGSGPAYFFYMIESLEQAGIEAGLSRDVAKELILQTFMGAAQMLYMSQKEASQLRQEVTSPGGTTMAGLEMLNRYDMKEAMIQAVLHATNRSKEIEKLYASECKTEE</sequence>
<evidence type="ECO:0000256" key="1">
    <source>
        <dbReference type="ARBA" id="ARBA00004496"/>
    </source>
</evidence>
<evidence type="ECO:0000256" key="11">
    <source>
        <dbReference type="PIRSR" id="PIRSR000193-1"/>
    </source>
</evidence>
<evidence type="ECO:0000256" key="12">
    <source>
        <dbReference type="RuleBase" id="RU003903"/>
    </source>
</evidence>
<dbReference type="InterPro" id="IPR028939">
    <property type="entry name" value="P5C_Rdtase_cat_N"/>
</dbReference>
<dbReference type="RefSeq" id="WP_191142481.1">
    <property type="nucleotide sequence ID" value="NZ_JACXAH010000024.1"/>
</dbReference>
<dbReference type="EMBL" id="JACXAH010000024">
    <property type="protein sequence ID" value="MBD1373376.1"/>
    <property type="molecule type" value="Genomic_DNA"/>
</dbReference>
<dbReference type="HAMAP" id="MF_01925">
    <property type="entry name" value="P5C_reductase"/>
    <property type="match status" value="1"/>
</dbReference>
<dbReference type="Pfam" id="PF03807">
    <property type="entry name" value="F420_oxidored"/>
    <property type="match status" value="1"/>
</dbReference>
<keyword evidence="13" id="KW-0812">Transmembrane</keyword>
<name>A0A926N7I8_9BACL</name>
<evidence type="ECO:0000313" key="17">
    <source>
        <dbReference type="Proteomes" id="UP000661691"/>
    </source>
</evidence>
<evidence type="ECO:0000256" key="5">
    <source>
        <dbReference type="ARBA" id="ARBA00022650"/>
    </source>
</evidence>
<dbReference type="PANTHER" id="PTHR11645:SF49">
    <property type="entry name" value="PYRROLINE-5-CARBOXYLATE REDUCTASE 1"/>
    <property type="match status" value="1"/>
</dbReference>
<keyword evidence="13" id="KW-1133">Transmembrane helix</keyword>
<dbReference type="GO" id="GO:0005737">
    <property type="term" value="C:cytoplasm"/>
    <property type="evidence" value="ECO:0007669"/>
    <property type="project" value="UniProtKB-SubCell"/>
</dbReference>
<evidence type="ECO:0000256" key="7">
    <source>
        <dbReference type="ARBA" id="ARBA00023002"/>
    </source>
</evidence>
<feature type="binding site" evidence="11">
    <location>
        <begin position="73"/>
        <end position="76"/>
    </location>
    <ligand>
        <name>NADP(+)</name>
        <dbReference type="ChEBI" id="CHEBI:58349"/>
    </ligand>
</feature>
<feature type="binding site" evidence="11">
    <location>
        <position position="60"/>
    </location>
    <ligand>
        <name>NADPH</name>
        <dbReference type="ChEBI" id="CHEBI:57783"/>
    </ligand>
</feature>
<dbReference type="FunFam" id="1.10.3730.10:FF:000001">
    <property type="entry name" value="Pyrroline-5-carboxylate reductase"/>
    <property type="match status" value="1"/>
</dbReference>
<keyword evidence="13" id="KW-0472">Membrane</keyword>
<keyword evidence="6 9" id="KW-0521">NADP</keyword>
<keyword evidence="17" id="KW-1185">Reference proteome</keyword>
<dbReference type="InterPro" id="IPR029036">
    <property type="entry name" value="P5CR_dimer"/>
</dbReference>
<comment type="pathway">
    <text evidence="9 12">Amino-acid biosynthesis; L-proline biosynthesis; L-proline from L-glutamate 5-semialdehyde: step 1/1.</text>
</comment>
<evidence type="ECO:0000256" key="9">
    <source>
        <dbReference type="HAMAP-Rule" id="MF_01925"/>
    </source>
</evidence>
<comment type="catalytic activity">
    <reaction evidence="9">
        <text>L-proline + NAD(+) = (S)-1-pyrroline-5-carboxylate + NADH + 2 H(+)</text>
        <dbReference type="Rhea" id="RHEA:14105"/>
        <dbReference type="ChEBI" id="CHEBI:15378"/>
        <dbReference type="ChEBI" id="CHEBI:17388"/>
        <dbReference type="ChEBI" id="CHEBI:57540"/>
        <dbReference type="ChEBI" id="CHEBI:57945"/>
        <dbReference type="ChEBI" id="CHEBI:60039"/>
        <dbReference type="EC" id="1.5.1.2"/>
    </reaction>
</comment>
<dbReference type="Gene3D" id="1.10.3730.10">
    <property type="entry name" value="ProC C-terminal domain-like"/>
    <property type="match status" value="1"/>
</dbReference>
<keyword evidence="5 9" id="KW-0641">Proline biosynthesis</keyword>
<dbReference type="PIRSF" id="PIRSF000193">
    <property type="entry name" value="Pyrrol-5-carb_rd"/>
    <property type="match status" value="1"/>
</dbReference>
<evidence type="ECO:0000256" key="8">
    <source>
        <dbReference type="ARBA" id="ARBA00058118"/>
    </source>
</evidence>
<dbReference type="SUPFAM" id="SSF48179">
    <property type="entry name" value="6-phosphogluconate dehydrogenase C-terminal domain-like"/>
    <property type="match status" value="1"/>
</dbReference>
<gene>
    <name evidence="9 16" type="primary">proC</name>
    <name evidence="16" type="ORF">IC620_13560</name>
</gene>
<accession>A0A926N7I8</accession>
<dbReference type="GO" id="GO:0004735">
    <property type="term" value="F:pyrroline-5-carboxylate reductase activity"/>
    <property type="evidence" value="ECO:0007669"/>
    <property type="project" value="UniProtKB-UniRule"/>
</dbReference>
<proteinExistence type="inferred from homology"/>
<dbReference type="SUPFAM" id="SSF51735">
    <property type="entry name" value="NAD(P)-binding Rossmann-fold domains"/>
    <property type="match status" value="1"/>
</dbReference>
<dbReference type="InterPro" id="IPR008927">
    <property type="entry name" value="6-PGluconate_DH-like_C_sf"/>
</dbReference>
<comment type="similarity">
    <text evidence="2 9 12">Belongs to the pyrroline-5-carboxylate reductase family.</text>
</comment>
<keyword evidence="4 9" id="KW-0028">Amino-acid biosynthesis</keyword>
<evidence type="ECO:0000259" key="14">
    <source>
        <dbReference type="Pfam" id="PF03807"/>
    </source>
</evidence>
<evidence type="ECO:0000259" key="15">
    <source>
        <dbReference type="Pfam" id="PF14748"/>
    </source>
</evidence>
<dbReference type="Proteomes" id="UP000661691">
    <property type="component" value="Unassembled WGS sequence"/>
</dbReference>
<dbReference type="InterPro" id="IPR036291">
    <property type="entry name" value="NAD(P)-bd_dom_sf"/>
</dbReference>
<dbReference type="PROSITE" id="PS00521">
    <property type="entry name" value="P5CR"/>
    <property type="match status" value="1"/>
</dbReference>
<feature type="domain" description="Pyrroline-5-carboxylate reductase catalytic N-terminal" evidence="14">
    <location>
        <begin position="6"/>
        <end position="102"/>
    </location>
</feature>
<comment type="caution">
    <text evidence="16">The sequence shown here is derived from an EMBL/GenBank/DDBJ whole genome shotgun (WGS) entry which is preliminary data.</text>
</comment>
<evidence type="ECO:0000256" key="2">
    <source>
        <dbReference type="ARBA" id="ARBA00005525"/>
    </source>
</evidence>
<evidence type="ECO:0000256" key="10">
    <source>
        <dbReference type="NCBIfam" id="TIGR00112"/>
    </source>
</evidence>
<dbReference type="NCBIfam" id="TIGR00112">
    <property type="entry name" value="proC"/>
    <property type="match status" value="1"/>
</dbReference>
<dbReference type="InterPro" id="IPR053790">
    <property type="entry name" value="P5CR-like_CS"/>
</dbReference>
<protein>
    <recommendedName>
        <fullName evidence="9 10">Pyrroline-5-carboxylate reductase</fullName>
        <shortName evidence="9">P5C reductase</shortName>
        <shortName evidence="9">P5CR</shortName>
        <ecNumber evidence="9 10">1.5.1.2</ecNumber>
    </recommendedName>
    <alternativeName>
        <fullName evidence="9">PCA reductase</fullName>
    </alternativeName>
</protein>
<evidence type="ECO:0000313" key="16">
    <source>
        <dbReference type="EMBL" id="MBD1373376.1"/>
    </source>
</evidence>
<evidence type="ECO:0000256" key="3">
    <source>
        <dbReference type="ARBA" id="ARBA00022490"/>
    </source>
</evidence>
<feature type="domain" description="Pyrroline-5-carboxylate reductase dimerisation" evidence="15">
    <location>
        <begin position="164"/>
        <end position="267"/>
    </location>
</feature>
<dbReference type="Gene3D" id="3.40.50.720">
    <property type="entry name" value="NAD(P)-binding Rossmann-like Domain"/>
    <property type="match status" value="1"/>
</dbReference>
<dbReference type="AlphaFoldDB" id="A0A926N7I8"/>
<comment type="catalytic activity">
    <reaction evidence="9 12">
        <text>L-proline + NADP(+) = (S)-1-pyrroline-5-carboxylate + NADPH + 2 H(+)</text>
        <dbReference type="Rhea" id="RHEA:14109"/>
        <dbReference type="ChEBI" id="CHEBI:15378"/>
        <dbReference type="ChEBI" id="CHEBI:17388"/>
        <dbReference type="ChEBI" id="CHEBI:57783"/>
        <dbReference type="ChEBI" id="CHEBI:58349"/>
        <dbReference type="ChEBI" id="CHEBI:60039"/>
        <dbReference type="EC" id="1.5.1.2"/>
    </reaction>
</comment>
<dbReference type="GO" id="GO:0055129">
    <property type="term" value="P:L-proline biosynthetic process"/>
    <property type="evidence" value="ECO:0007669"/>
    <property type="project" value="UniProtKB-UniRule"/>
</dbReference>
<dbReference type="InterPro" id="IPR000304">
    <property type="entry name" value="Pyrroline-COOH_reductase"/>
</dbReference>
<feature type="transmembrane region" description="Helical" evidence="13">
    <location>
        <begin position="7"/>
        <end position="29"/>
    </location>
</feature>
<evidence type="ECO:0000256" key="4">
    <source>
        <dbReference type="ARBA" id="ARBA00022605"/>
    </source>
</evidence>
<evidence type="ECO:0000256" key="6">
    <source>
        <dbReference type="ARBA" id="ARBA00022857"/>
    </source>
</evidence>
<dbReference type="Pfam" id="PF14748">
    <property type="entry name" value="P5CR_dimer"/>
    <property type="match status" value="1"/>
</dbReference>
<dbReference type="PANTHER" id="PTHR11645">
    <property type="entry name" value="PYRROLINE-5-CARBOXYLATE REDUCTASE"/>
    <property type="match status" value="1"/>
</dbReference>